<proteinExistence type="predicted"/>
<reference evidence="3" key="1">
    <citation type="submission" date="2015-01" db="EMBL/GenBank/DDBJ databases">
        <title>The Genome Sequence of Cladophialophora bantiana CBS 173.52.</title>
        <authorList>
            <consortium name="The Broad Institute Genomics Platform"/>
            <person name="Cuomo C."/>
            <person name="de Hoog S."/>
            <person name="Gorbushina A."/>
            <person name="Stielow B."/>
            <person name="Teixiera M."/>
            <person name="Abouelleil A."/>
            <person name="Chapman S.B."/>
            <person name="Priest M."/>
            <person name="Young S.K."/>
            <person name="Wortman J."/>
            <person name="Nusbaum C."/>
            <person name="Birren B."/>
        </authorList>
    </citation>
    <scope>NUCLEOTIDE SEQUENCE [LARGE SCALE GENOMIC DNA]</scope>
    <source>
        <strain evidence="3">CBS 173.52</strain>
    </source>
</reference>
<gene>
    <name evidence="3" type="ORF">Z519_05300</name>
</gene>
<sequence length="157" mass="18073">MTSRSAKKDSRRAGGSEDDWQNSKMTWPQPQDGAYKSDLSSKHSGDELRQQTTLRVQKLAALRQHADSLEPAIQSKARRQADEQKSSADLEMQLNCKIEEMQRRIEALETENEELKTKIRTQDAKYLELWEESEVIWESIEHVTGKVVKVKGMIDDL</sequence>
<dbReference type="GeneID" id="27698228"/>
<name>A0A0D2HT09_CLAB1</name>
<evidence type="ECO:0000256" key="1">
    <source>
        <dbReference type="SAM" id="Coils"/>
    </source>
</evidence>
<feature type="region of interest" description="Disordered" evidence="2">
    <location>
        <begin position="1"/>
        <end position="51"/>
    </location>
</feature>
<dbReference type="AlphaFoldDB" id="A0A0D2HT09"/>
<evidence type="ECO:0000313" key="4">
    <source>
        <dbReference type="Proteomes" id="UP000053789"/>
    </source>
</evidence>
<feature type="coiled-coil region" evidence="1">
    <location>
        <begin position="91"/>
        <end position="125"/>
    </location>
</feature>
<accession>A0A0D2HT09</accession>
<dbReference type="EMBL" id="KN846986">
    <property type="protein sequence ID" value="KIW93985.1"/>
    <property type="molecule type" value="Genomic_DNA"/>
</dbReference>
<protein>
    <recommendedName>
        <fullName evidence="5">Autophagy-related protein 16 domain-containing protein</fullName>
    </recommendedName>
</protein>
<keyword evidence="1" id="KW-0175">Coiled coil</keyword>
<keyword evidence="4" id="KW-1185">Reference proteome</keyword>
<feature type="compositionally biased region" description="Basic and acidic residues" evidence="2">
    <location>
        <begin position="1"/>
        <end position="15"/>
    </location>
</feature>
<evidence type="ECO:0000256" key="2">
    <source>
        <dbReference type="SAM" id="MobiDB-lite"/>
    </source>
</evidence>
<feature type="region of interest" description="Disordered" evidence="2">
    <location>
        <begin position="67"/>
        <end position="89"/>
    </location>
</feature>
<dbReference type="RefSeq" id="XP_016620654.1">
    <property type="nucleotide sequence ID" value="XM_016763041.1"/>
</dbReference>
<dbReference type="HOGENOM" id="CLU_1677681_0_0_1"/>
<evidence type="ECO:0000313" key="3">
    <source>
        <dbReference type="EMBL" id="KIW93985.1"/>
    </source>
</evidence>
<dbReference type="VEuPathDB" id="FungiDB:Z519_05300"/>
<dbReference type="Proteomes" id="UP000053789">
    <property type="component" value="Unassembled WGS sequence"/>
</dbReference>
<evidence type="ECO:0008006" key="5">
    <source>
        <dbReference type="Google" id="ProtNLM"/>
    </source>
</evidence>
<feature type="compositionally biased region" description="Basic and acidic residues" evidence="2">
    <location>
        <begin position="79"/>
        <end position="88"/>
    </location>
</feature>
<organism evidence="3 4">
    <name type="scientific">Cladophialophora bantiana (strain ATCC 10958 / CBS 173.52 / CDC B-1940 / NIH 8579)</name>
    <name type="common">Xylohypha bantiana</name>
    <dbReference type="NCBI Taxonomy" id="1442370"/>
    <lineage>
        <taxon>Eukaryota</taxon>
        <taxon>Fungi</taxon>
        <taxon>Dikarya</taxon>
        <taxon>Ascomycota</taxon>
        <taxon>Pezizomycotina</taxon>
        <taxon>Eurotiomycetes</taxon>
        <taxon>Chaetothyriomycetidae</taxon>
        <taxon>Chaetothyriales</taxon>
        <taxon>Herpotrichiellaceae</taxon>
        <taxon>Cladophialophora</taxon>
    </lineage>
</organism>
<feature type="compositionally biased region" description="Basic and acidic residues" evidence="2">
    <location>
        <begin position="39"/>
        <end position="49"/>
    </location>
</feature>